<gene>
    <name evidence="5" type="primary">asrA</name>
    <name evidence="5" type="ORF">RUMOBE_00735</name>
</gene>
<sequence length="338" mass="39718">MRKGYLMGKRLNSDEMQTIFEILQKSYDVYGPKIYQGTGCFSDTDIVRYGLLNSWEELVWDQKSDYSFKEVLFPVSETILYFTEDEMKTADGVARQRLIFLKSCDFHALKRLDEMYLKNGAEDYYYRRMRENTVFAVMGCKESGKNCFCVSMGTNRCEEYDMYIFPDEKGCYMELRCRELEVLLWDYGQNAQEKLNFVEKNEIHVEIPENLPDIIHQDSMWQEYGSRCIGCGRCNFVCPTCTCFTMQDIFYKDNPKAGERRRVWASCQVDGYSDIAGGHSFRQSQGERMRFKVLHKVADYKKRFGYHMCVGCGRCENVCPEYISYVACLQKLKEKEGK</sequence>
<accession>A5ZP18</accession>
<dbReference type="EC" id="1.8.-.-" evidence="5"/>
<dbReference type="HOGENOM" id="CLU_046702_0_1_9"/>
<dbReference type="NCBIfam" id="TIGR02910">
    <property type="entry name" value="sulfite_red_A"/>
    <property type="match status" value="1"/>
</dbReference>
<dbReference type="PANTHER" id="PTHR40447:SF1">
    <property type="entry name" value="ANAEROBIC SULFITE REDUCTASE SUBUNIT A"/>
    <property type="match status" value="1"/>
</dbReference>
<dbReference type="InterPro" id="IPR009051">
    <property type="entry name" value="Helical_ferredxn"/>
</dbReference>
<dbReference type="PROSITE" id="PS51379">
    <property type="entry name" value="4FE4S_FER_2"/>
    <property type="match status" value="2"/>
</dbReference>
<keyword evidence="1" id="KW-0479">Metal-binding</keyword>
<evidence type="ECO:0000256" key="3">
    <source>
        <dbReference type="ARBA" id="ARBA00023014"/>
    </source>
</evidence>
<protein>
    <submittedName>
        <fullName evidence="5">Sulfite reductase, subunit A</fullName>
        <ecNumber evidence="5">1.8.-.-</ecNumber>
    </submittedName>
</protein>
<comment type="caution">
    <text evidence="5">The sequence shown here is derived from an EMBL/GenBank/DDBJ whole genome shotgun (WGS) entry which is preliminary data.</text>
</comment>
<dbReference type="GO" id="GO:0016491">
    <property type="term" value="F:oxidoreductase activity"/>
    <property type="evidence" value="ECO:0007669"/>
    <property type="project" value="UniProtKB-KW"/>
</dbReference>
<keyword evidence="2" id="KW-0408">Iron</keyword>
<dbReference type="Proteomes" id="UP000006002">
    <property type="component" value="Unassembled WGS sequence"/>
</dbReference>
<dbReference type="PROSITE" id="PS00198">
    <property type="entry name" value="4FE4S_FER_1"/>
    <property type="match status" value="2"/>
</dbReference>
<reference evidence="5 6" key="1">
    <citation type="submission" date="2007-03" db="EMBL/GenBank/DDBJ databases">
        <authorList>
            <person name="Fulton L."/>
            <person name="Clifton S."/>
            <person name="Fulton B."/>
            <person name="Xu J."/>
            <person name="Minx P."/>
            <person name="Pepin K.H."/>
            <person name="Johnson M."/>
            <person name="Thiruvilangam P."/>
            <person name="Bhonagiri V."/>
            <person name="Nash W.E."/>
            <person name="Mardis E.R."/>
            <person name="Wilson R.K."/>
        </authorList>
    </citation>
    <scope>NUCLEOTIDE SEQUENCE [LARGE SCALE GENOMIC DNA]</scope>
    <source>
        <strain evidence="5 6">ATCC 29174</strain>
    </source>
</reference>
<evidence type="ECO:0000256" key="1">
    <source>
        <dbReference type="ARBA" id="ARBA00022723"/>
    </source>
</evidence>
<evidence type="ECO:0000256" key="2">
    <source>
        <dbReference type="ARBA" id="ARBA00023004"/>
    </source>
</evidence>
<dbReference type="PANTHER" id="PTHR40447">
    <property type="entry name" value="ANAEROBIC SULFITE REDUCTASE SUBUNIT A"/>
    <property type="match status" value="1"/>
</dbReference>
<dbReference type="InterPro" id="IPR014259">
    <property type="entry name" value="Sulphite_reductase_A"/>
</dbReference>
<evidence type="ECO:0000259" key="4">
    <source>
        <dbReference type="PROSITE" id="PS51379"/>
    </source>
</evidence>
<dbReference type="eggNOG" id="COG0479">
    <property type="taxonomic scope" value="Bacteria"/>
</dbReference>
<keyword evidence="5" id="KW-0560">Oxidoreductase</keyword>
<keyword evidence="3" id="KW-0411">Iron-sulfur</keyword>
<dbReference type="Pfam" id="PF17179">
    <property type="entry name" value="Fer4_22"/>
    <property type="match status" value="1"/>
</dbReference>
<name>A5ZP18_9FIRM</name>
<reference evidence="5 6" key="2">
    <citation type="submission" date="2007-04" db="EMBL/GenBank/DDBJ databases">
        <title>Draft genome sequence of Ruminococcus obeum (ATCC 29174).</title>
        <authorList>
            <person name="Sudarsanam P."/>
            <person name="Ley R."/>
            <person name="Guruge J."/>
            <person name="Turnbaugh P.J."/>
            <person name="Mahowald M."/>
            <person name="Liep D."/>
            <person name="Gordon J."/>
        </authorList>
    </citation>
    <scope>NUCLEOTIDE SEQUENCE [LARGE SCALE GENOMIC DNA]</scope>
    <source>
        <strain evidence="5 6">ATCC 29174</strain>
    </source>
</reference>
<dbReference type="Gene3D" id="1.10.1060.10">
    <property type="entry name" value="Alpha-helical ferredoxin"/>
    <property type="match status" value="1"/>
</dbReference>
<evidence type="ECO:0000313" key="6">
    <source>
        <dbReference type="Proteomes" id="UP000006002"/>
    </source>
</evidence>
<dbReference type="InterPro" id="IPR017900">
    <property type="entry name" value="4Fe4S_Fe_S_CS"/>
</dbReference>
<organism evidence="5 6">
    <name type="scientific">Blautia obeum ATCC 29174</name>
    <dbReference type="NCBI Taxonomy" id="411459"/>
    <lineage>
        <taxon>Bacteria</taxon>
        <taxon>Bacillati</taxon>
        <taxon>Bacillota</taxon>
        <taxon>Clostridia</taxon>
        <taxon>Lachnospirales</taxon>
        <taxon>Lachnospiraceae</taxon>
        <taxon>Blautia</taxon>
    </lineage>
</organism>
<dbReference type="SUPFAM" id="SSF46548">
    <property type="entry name" value="alpha-helical ferredoxin"/>
    <property type="match status" value="1"/>
</dbReference>
<dbReference type="GO" id="GO:0046872">
    <property type="term" value="F:metal ion binding"/>
    <property type="evidence" value="ECO:0007669"/>
    <property type="project" value="UniProtKB-KW"/>
</dbReference>
<dbReference type="GO" id="GO:0051536">
    <property type="term" value="F:iron-sulfur cluster binding"/>
    <property type="evidence" value="ECO:0007669"/>
    <property type="project" value="UniProtKB-KW"/>
</dbReference>
<feature type="domain" description="4Fe-4S ferredoxin-type" evidence="4">
    <location>
        <begin position="218"/>
        <end position="249"/>
    </location>
</feature>
<dbReference type="AlphaFoldDB" id="A5ZP18"/>
<dbReference type="EMBL" id="AAVO02000002">
    <property type="protein sequence ID" value="EDM88614.1"/>
    <property type="molecule type" value="Genomic_DNA"/>
</dbReference>
<evidence type="ECO:0000313" key="5">
    <source>
        <dbReference type="EMBL" id="EDM88614.1"/>
    </source>
</evidence>
<dbReference type="InterPro" id="IPR017896">
    <property type="entry name" value="4Fe4S_Fe-S-bd"/>
</dbReference>
<feature type="domain" description="4Fe-4S ferredoxin-type" evidence="4">
    <location>
        <begin position="300"/>
        <end position="328"/>
    </location>
</feature>
<proteinExistence type="predicted"/>